<keyword evidence="2" id="KW-1185">Reference proteome</keyword>
<gene>
    <name evidence="1" type="ORF">FHS57_005942</name>
</gene>
<protein>
    <submittedName>
        <fullName evidence="1">Uncharacterized protein</fullName>
    </submittedName>
</protein>
<sequence>MYKCISIHVKMYIESCINVYPFMYKPQTDKMYIHSCVDK</sequence>
<evidence type="ECO:0000313" key="1">
    <source>
        <dbReference type="EMBL" id="MBB3841913.1"/>
    </source>
</evidence>
<name>A0A7W5ZRT1_9BACT</name>
<dbReference type="EMBL" id="JACIBY010000022">
    <property type="protein sequence ID" value="MBB3841913.1"/>
    <property type="molecule type" value="Genomic_DNA"/>
</dbReference>
<proteinExistence type="predicted"/>
<dbReference type="AlphaFoldDB" id="A0A7W5ZRT1"/>
<accession>A0A7W5ZRT1</accession>
<dbReference type="Proteomes" id="UP000541352">
    <property type="component" value="Unassembled WGS sequence"/>
</dbReference>
<comment type="caution">
    <text evidence="1">The sequence shown here is derived from an EMBL/GenBank/DDBJ whole genome shotgun (WGS) entry which is preliminary data.</text>
</comment>
<reference evidence="1 2" key="1">
    <citation type="submission" date="2020-08" db="EMBL/GenBank/DDBJ databases">
        <title>Genomic Encyclopedia of Type Strains, Phase IV (KMG-IV): sequencing the most valuable type-strain genomes for metagenomic binning, comparative biology and taxonomic classification.</title>
        <authorList>
            <person name="Goeker M."/>
        </authorList>
    </citation>
    <scope>NUCLEOTIDE SEQUENCE [LARGE SCALE GENOMIC DNA]</scope>
    <source>
        <strain evidence="1 2">DSM 17976</strain>
    </source>
</reference>
<organism evidence="1 2">
    <name type="scientific">Runella defluvii</name>
    <dbReference type="NCBI Taxonomy" id="370973"/>
    <lineage>
        <taxon>Bacteria</taxon>
        <taxon>Pseudomonadati</taxon>
        <taxon>Bacteroidota</taxon>
        <taxon>Cytophagia</taxon>
        <taxon>Cytophagales</taxon>
        <taxon>Spirosomataceae</taxon>
        <taxon>Runella</taxon>
    </lineage>
</organism>
<evidence type="ECO:0000313" key="2">
    <source>
        <dbReference type="Proteomes" id="UP000541352"/>
    </source>
</evidence>